<dbReference type="PANTHER" id="PTHR34315:SF1">
    <property type="entry name" value="INTRADIOL RING-CLEAVAGE DIOXYGENASES DOMAIN-CONTAINING PROTEIN-RELATED"/>
    <property type="match status" value="1"/>
</dbReference>
<keyword evidence="3" id="KW-0223">Dioxygenase</keyword>
<organism evidence="3 4">
    <name type="scientific">Novosphingobium pentaromativorans</name>
    <dbReference type="NCBI Taxonomy" id="205844"/>
    <lineage>
        <taxon>Bacteria</taxon>
        <taxon>Pseudomonadati</taxon>
        <taxon>Pseudomonadota</taxon>
        <taxon>Alphaproteobacteria</taxon>
        <taxon>Sphingomonadales</taxon>
        <taxon>Sphingomonadaceae</taxon>
        <taxon>Novosphingobium</taxon>
    </lineage>
</organism>
<comment type="caution">
    <text evidence="3">The sequence shown here is derived from an EMBL/GenBank/DDBJ whole genome shotgun (WGS) entry which is preliminary data.</text>
</comment>
<evidence type="ECO:0000313" key="3">
    <source>
        <dbReference type="EMBL" id="PZQ54619.1"/>
    </source>
</evidence>
<dbReference type="EMBL" id="QFPX01000008">
    <property type="protein sequence ID" value="PZQ54619.1"/>
    <property type="molecule type" value="Genomic_DNA"/>
</dbReference>
<sequence>MEDHDGGYGHAEGLAHDLKTIREKLMGPEKAVGRRRALAIMASAGGFAAVTACGGDDGSSSSGGTSGTSGSTGSTSTTSGSTSSTTTSSTSTTTSGGTSSSTCIADPTETNGPYPADGTNNASGSTSNVLTVSGAVRSDIRSSFINSTTTADGVLLELTLQLVDVNNGCAAIEGAAIYVWHCDAAGRYSLYSSGVTTESYLRGVQVTDAEGKVTFTTIYPACYSGRWPHIHFEIFTGGLTSASTGRTASLISQLAMPAATNTAVFTGDTRYTASIANYNAISLSSDNVFGDNSAAQIAQMTPSLSGSLTAGYTGTALIGISA</sequence>
<dbReference type="Gene3D" id="2.60.130.10">
    <property type="entry name" value="Aromatic compound dioxygenase"/>
    <property type="match status" value="1"/>
</dbReference>
<feature type="domain" description="Intradiol ring-cleavage dioxygenases" evidence="2">
    <location>
        <begin position="153"/>
        <end position="225"/>
    </location>
</feature>
<dbReference type="AlphaFoldDB" id="A0A2W5NRA9"/>
<dbReference type="PANTHER" id="PTHR34315">
    <property type="match status" value="1"/>
</dbReference>
<dbReference type="CDD" id="cd03457">
    <property type="entry name" value="intradiol_dioxygenase_like"/>
    <property type="match status" value="1"/>
</dbReference>
<feature type="compositionally biased region" description="Low complexity" evidence="1">
    <location>
        <begin position="58"/>
        <end position="102"/>
    </location>
</feature>
<dbReference type="Pfam" id="PF00775">
    <property type="entry name" value="Dioxygenase_C"/>
    <property type="match status" value="1"/>
</dbReference>
<evidence type="ECO:0000259" key="2">
    <source>
        <dbReference type="Pfam" id="PF00775"/>
    </source>
</evidence>
<evidence type="ECO:0000313" key="4">
    <source>
        <dbReference type="Proteomes" id="UP000249082"/>
    </source>
</evidence>
<reference evidence="3 4" key="1">
    <citation type="submission" date="2017-08" db="EMBL/GenBank/DDBJ databases">
        <title>Infants hospitalized years apart are colonized by the same room-sourced microbial strains.</title>
        <authorList>
            <person name="Brooks B."/>
            <person name="Olm M.R."/>
            <person name="Firek B.A."/>
            <person name="Baker R."/>
            <person name="Thomas B.C."/>
            <person name="Morowitz M.J."/>
            <person name="Banfield J.F."/>
        </authorList>
    </citation>
    <scope>NUCLEOTIDE SEQUENCE [LARGE SCALE GENOMIC DNA]</scope>
    <source>
        <strain evidence="3">S2_005_002_R2_33</strain>
    </source>
</reference>
<dbReference type="InterPro" id="IPR000627">
    <property type="entry name" value="Intradiol_dOase_C"/>
</dbReference>
<dbReference type="GO" id="GO:0008199">
    <property type="term" value="F:ferric iron binding"/>
    <property type="evidence" value="ECO:0007669"/>
    <property type="project" value="InterPro"/>
</dbReference>
<name>A0A2W5NRA9_9SPHN</name>
<proteinExistence type="predicted"/>
<protein>
    <submittedName>
        <fullName evidence="3">Intradiol ring-cleavage dioxygenase</fullName>
    </submittedName>
</protein>
<feature type="region of interest" description="Disordered" evidence="1">
    <location>
        <begin position="54"/>
        <end position="126"/>
    </location>
</feature>
<keyword evidence="3" id="KW-0560">Oxidoreductase</keyword>
<dbReference type="Proteomes" id="UP000249082">
    <property type="component" value="Unassembled WGS sequence"/>
</dbReference>
<dbReference type="SUPFAM" id="SSF49482">
    <property type="entry name" value="Aromatic compound dioxygenase"/>
    <property type="match status" value="1"/>
</dbReference>
<accession>A0A2W5NRA9</accession>
<evidence type="ECO:0000256" key="1">
    <source>
        <dbReference type="SAM" id="MobiDB-lite"/>
    </source>
</evidence>
<dbReference type="InterPro" id="IPR015889">
    <property type="entry name" value="Intradiol_dOase_core"/>
</dbReference>
<gene>
    <name evidence="3" type="ORF">DI555_11295</name>
</gene>
<dbReference type="GO" id="GO:0016702">
    <property type="term" value="F:oxidoreductase activity, acting on single donors with incorporation of molecular oxygen, incorporation of two atoms of oxygen"/>
    <property type="evidence" value="ECO:0007669"/>
    <property type="project" value="InterPro"/>
</dbReference>